<comment type="caution">
    <text evidence="2">The sequence shown here is derived from an EMBL/GenBank/DDBJ whole genome shotgun (WGS) entry which is preliminary data.</text>
</comment>
<evidence type="ECO:0000313" key="3">
    <source>
        <dbReference type="Proteomes" id="UP001239213"/>
    </source>
</evidence>
<feature type="domain" description="DUF6546" evidence="1">
    <location>
        <begin position="185"/>
        <end position="261"/>
    </location>
</feature>
<protein>
    <recommendedName>
        <fullName evidence="1">DUF6546 domain-containing protein</fullName>
    </recommendedName>
</protein>
<dbReference type="Proteomes" id="UP001239213">
    <property type="component" value="Unassembled WGS sequence"/>
</dbReference>
<reference evidence="2" key="1">
    <citation type="submission" date="2016-11" db="EMBL/GenBank/DDBJ databases">
        <title>The genome sequence of Colletotrichum cuscutae.</title>
        <authorList>
            <person name="Baroncelli R."/>
        </authorList>
    </citation>
    <scope>NUCLEOTIDE SEQUENCE</scope>
    <source>
        <strain evidence="2">IMI 304802</strain>
    </source>
</reference>
<dbReference type="AlphaFoldDB" id="A0AAI9Y8I7"/>
<accession>A0AAI9Y8I7</accession>
<evidence type="ECO:0000313" key="2">
    <source>
        <dbReference type="EMBL" id="KAK1489379.1"/>
    </source>
</evidence>
<organism evidence="2 3">
    <name type="scientific">Colletotrichum cuscutae</name>
    <dbReference type="NCBI Taxonomy" id="1209917"/>
    <lineage>
        <taxon>Eukaryota</taxon>
        <taxon>Fungi</taxon>
        <taxon>Dikarya</taxon>
        <taxon>Ascomycota</taxon>
        <taxon>Pezizomycotina</taxon>
        <taxon>Sordariomycetes</taxon>
        <taxon>Hypocreomycetidae</taxon>
        <taxon>Glomerellales</taxon>
        <taxon>Glomerellaceae</taxon>
        <taxon>Colletotrichum</taxon>
        <taxon>Colletotrichum acutatum species complex</taxon>
    </lineage>
</organism>
<evidence type="ECO:0000259" key="1">
    <source>
        <dbReference type="Pfam" id="PF20183"/>
    </source>
</evidence>
<dbReference type="InterPro" id="IPR046676">
    <property type="entry name" value="DUF6546"/>
</dbReference>
<dbReference type="Pfam" id="PF20183">
    <property type="entry name" value="DUF6546"/>
    <property type="match status" value="1"/>
</dbReference>
<keyword evidence="3" id="KW-1185">Reference proteome</keyword>
<gene>
    <name evidence="2" type="ORF">CCUS01_03426</name>
</gene>
<proteinExistence type="predicted"/>
<dbReference type="EMBL" id="MPDP01000046">
    <property type="protein sequence ID" value="KAK1489379.1"/>
    <property type="molecule type" value="Genomic_DNA"/>
</dbReference>
<sequence length="274" mass="31740">MPPWVFHQYSHHRAQADRTLDAKRRLLSTFSDPDFQAQGLPQVSIIERFSVDRQHYRSFSVKFWAKMVSSLRYIKYFGYMYWPALGRNECWTDEAASEGILRAVMDNPRIQTLTVWNALIETFPLDLSQYRLLSYSLISAALEASYRRERVALPNVIDAIDFFAKHIKAPSTGAPKNGPEHPRMAATHMPKLETMEVFSPTEPFSFSLRFDTGEDNTARLTTTATWQLEIPGAVIKPWQQVADRRALRLICEVEAIETEDLHFKLRLFPKIAEW</sequence>
<name>A0AAI9Y8I7_9PEZI</name>